<proteinExistence type="predicted"/>
<evidence type="ECO:0000313" key="1">
    <source>
        <dbReference type="EMBL" id="MEQ2555366.1"/>
    </source>
</evidence>
<protein>
    <recommendedName>
        <fullName evidence="3">CotS family spore coat protein</fullName>
    </recommendedName>
</protein>
<keyword evidence="2" id="KW-1185">Reference proteome</keyword>
<dbReference type="EMBL" id="JBBMFS010000008">
    <property type="protein sequence ID" value="MEQ2555366.1"/>
    <property type="molecule type" value="Genomic_DNA"/>
</dbReference>
<accession>A0ABV1H6Q3</accession>
<gene>
    <name evidence="1" type="ORF">WMO37_10155</name>
</gene>
<dbReference type="SUPFAM" id="SSF56112">
    <property type="entry name" value="Protein kinase-like (PK-like)"/>
    <property type="match status" value="1"/>
</dbReference>
<dbReference type="InterPro" id="IPR047175">
    <property type="entry name" value="CotS-like"/>
</dbReference>
<dbReference type="PANTHER" id="PTHR39179">
    <property type="entry name" value="SPORE COAT PROTEIN I"/>
    <property type="match status" value="1"/>
</dbReference>
<sequence>MNEKSLEVLKQYDFEVNRVLRGRGGMILNTDRGVKLFLECVKSDKYYERENDITRRVADSGFLWVDTYVQNSSGEILTPDEDGRRFYVKDWYEGKECNVRDLKDLCRAVQTLAQLHLVLLEVAGEFSGTTEEQNEKDVKAKALSGIEAGGETQLRLMYTRHMKELKLTGNYLKNKKKKSEFEQLAYKNIGSFFSEAEKAVQLLAGPQFQERLSYAKKTGELCHGSYNYHNIIFSNGNTAVTNFDKYKNECQISDLYQFMRKILEKYDWDIQTAYKMMEEYDKIKPVSDTERALLAALFAFPEKFWKVMNYYFNSNKAWIPPKTKEKLEKVVQQNEKRQKFLETLL</sequence>
<comment type="caution">
    <text evidence="1">The sequence shown here is derived from an EMBL/GenBank/DDBJ whole genome shotgun (WGS) entry which is preliminary data.</text>
</comment>
<dbReference type="PANTHER" id="PTHR39179:SF1">
    <property type="entry name" value="SPORE COAT PROTEIN I"/>
    <property type="match status" value="1"/>
</dbReference>
<evidence type="ECO:0008006" key="3">
    <source>
        <dbReference type="Google" id="ProtNLM"/>
    </source>
</evidence>
<evidence type="ECO:0000313" key="2">
    <source>
        <dbReference type="Proteomes" id="UP001546774"/>
    </source>
</evidence>
<organism evidence="1 2">
    <name type="scientific">Lachnospira intestinalis</name>
    <dbReference type="NCBI Taxonomy" id="3133158"/>
    <lineage>
        <taxon>Bacteria</taxon>
        <taxon>Bacillati</taxon>
        <taxon>Bacillota</taxon>
        <taxon>Clostridia</taxon>
        <taxon>Lachnospirales</taxon>
        <taxon>Lachnospiraceae</taxon>
        <taxon>Lachnospira</taxon>
    </lineage>
</organism>
<dbReference type="Proteomes" id="UP001546774">
    <property type="component" value="Unassembled WGS sequence"/>
</dbReference>
<dbReference type="Gene3D" id="3.90.1200.10">
    <property type="match status" value="1"/>
</dbReference>
<dbReference type="InterPro" id="IPR011009">
    <property type="entry name" value="Kinase-like_dom_sf"/>
</dbReference>
<reference evidence="1" key="1">
    <citation type="submission" date="2024-03" db="EMBL/GenBank/DDBJ databases">
        <title>Human intestinal bacterial collection.</title>
        <authorList>
            <person name="Pauvert C."/>
            <person name="Hitch T.C.A."/>
            <person name="Clavel T."/>
        </authorList>
    </citation>
    <scope>NUCLEOTIDE SEQUENCE [LARGE SCALE GENOMIC DNA]</scope>
    <source>
        <strain evidence="1">CLA-AA-H89B</strain>
    </source>
</reference>
<name>A0ABV1H6Q3_9FIRM</name>